<accession>A0A915ISX2</accession>
<dbReference type="WBParaSite" id="nRc.2.0.1.t16911-RA">
    <property type="protein sequence ID" value="nRc.2.0.1.t16911-RA"/>
    <property type="gene ID" value="nRc.2.0.1.g16911"/>
</dbReference>
<sequence length="189" mass="21641">MLARTLELITTTIKDVFSIDGRKPHQKSFAQLKAMKVSTGRLAHPVRLTAKISTNEDSAPPTHYFAIRIDTNLFDEKFSTIFRSTATLATKFWSPATTIDGCDFSTTTTFIREKELEQFKFHNLFPKSFVDYGLKGKKSVIFDPTIYLLQNQLIFASIFTFLPKNVQISRLSIYKISKKFNLSKEVLKI</sequence>
<organism evidence="1 2">
    <name type="scientific">Romanomermis culicivorax</name>
    <name type="common">Nematode worm</name>
    <dbReference type="NCBI Taxonomy" id="13658"/>
    <lineage>
        <taxon>Eukaryota</taxon>
        <taxon>Metazoa</taxon>
        <taxon>Ecdysozoa</taxon>
        <taxon>Nematoda</taxon>
        <taxon>Enoplea</taxon>
        <taxon>Dorylaimia</taxon>
        <taxon>Mermithida</taxon>
        <taxon>Mermithoidea</taxon>
        <taxon>Mermithidae</taxon>
        <taxon>Romanomermis</taxon>
    </lineage>
</organism>
<evidence type="ECO:0000313" key="2">
    <source>
        <dbReference type="WBParaSite" id="nRc.2.0.1.t16911-RA"/>
    </source>
</evidence>
<protein>
    <submittedName>
        <fullName evidence="2">Uncharacterized protein</fullName>
    </submittedName>
</protein>
<evidence type="ECO:0000313" key="1">
    <source>
        <dbReference type="Proteomes" id="UP000887565"/>
    </source>
</evidence>
<keyword evidence="1" id="KW-1185">Reference proteome</keyword>
<dbReference type="Proteomes" id="UP000887565">
    <property type="component" value="Unplaced"/>
</dbReference>
<name>A0A915ISX2_ROMCU</name>
<reference evidence="2" key="1">
    <citation type="submission" date="2022-11" db="UniProtKB">
        <authorList>
            <consortium name="WormBaseParasite"/>
        </authorList>
    </citation>
    <scope>IDENTIFICATION</scope>
</reference>
<proteinExistence type="predicted"/>
<dbReference type="AlphaFoldDB" id="A0A915ISX2"/>